<keyword evidence="2" id="KW-0539">Nucleus</keyword>
<dbReference type="CDD" id="cd03784">
    <property type="entry name" value="GT1_Gtf-like"/>
    <property type="match status" value="1"/>
</dbReference>
<evidence type="ECO:0000256" key="4">
    <source>
        <dbReference type="SAM" id="Phobius"/>
    </source>
</evidence>
<accession>A0A1B8AJF5</accession>
<dbReference type="InterPro" id="IPR004276">
    <property type="entry name" value="GlycoTrans_28_N"/>
</dbReference>
<evidence type="ECO:0000259" key="6">
    <source>
        <dbReference type="Pfam" id="PF06722"/>
    </source>
</evidence>
<dbReference type="EMBL" id="LYXU01000003">
    <property type="protein sequence ID" value="OBS20426.1"/>
    <property type="molecule type" value="Genomic_DNA"/>
</dbReference>
<feature type="region of interest" description="Disordered" evidence="3">
    <location>
        <begin position="654"/>
        <end position="691"/>
    </location>
</feature>
<evidence type="ECO:0000256" key="2">
    <source>
        <dbReference type="ARBA" id="ARBA00023242"/>
    </source>
</evidence>
<keyword evidence="4" id="KW-0472">Membrane</keyword>
<organism evidence="7 8">
    <name type="scientific">Fusarium poae</name>
    <dbReference type="NCBI Taxonomy" id="36050"/>
    <lineage>
        <taxon>Eukaryota</taxon>
        <taxon>Fungi</taxon>
        <taxon>Dikarya</taxon>
        <taxon>Ascomycota</taxon>
        <taxon>Pezizomycotina</taxon>
        <taxon>Sordariomycetes</taxon>
        <taxon>Hypocreomycetidae</taxon>
        <taxon>Hypocreales</taxon>
        <taxon>Nectriaceae</taxon>
        <taxon>Fusarium</taxon>
    </lineage>
</organism>
<dbReference type="Pfam" id="PF06722">
    <property type="entry name" value="EryCIII-like_C"/>
    <property type="match status" value="1"/>
</dbReference>
<dbReference type="InterPro" id="IPR050426">
    <property type="entry name" value="Glycosyltransferase_28"/>
</dbReference>
<dbReference type="Proteomes" id="UP000091967">
    <property type="component" value="Unassembled WGS sequence"/>
</dbReference>
<keyword evidence="4" id="KW-0812">Transmembrane</keyword>
<feature type="domain" description="Glycosyltransferase family 28 N-terminal" evidence="5">
    <location>
        <begin position="127"/>
        <end position="275"/>
    </location>
</feature>
<dbReference type="InterPro" id="IPR002213">
    <property type="entry name" value="UDP_glucos_trans"/>
</dbReference>
<dbReference type="FunFam" id="3.40.50.2000:FF:000100">
    <property type="entry name" value="Glycosyltransferase family 1 protein"/>
    <property type="match status" value="1"/>
</dbReference>
<dbReference type="AlphaFoldDB" id="A0A1B8AJF5"/>
<evidence type="ECO:0000256" key="3">
    <source>
        <dbReference type="SAM" id="MobiDB-lite"/>
    </source>
</evidence>
<dbReference type="InterPro" id="IPR010610">
    <property type="entry name" value="EryCIII-like_C"/>
</dbReference>
<reference evidence="7 8" key="1">
    <citation type="submission" date="2016-06" db="EMBL/GenBank/DDBJ databases">
        <title>Living apart together: crosstalk between the core and supernumerary genomes in a fungal plant pathogen.</title>
        <authorList>
            <person name="Vanheule A."/>
            <person name="Audenaert K."/>
            <person name="Warris S."/>
            <person name="Van De Geest H."/>
            <person name="Schijlen E."/>
            <person name="Hofte M."/>
            <person name="De Saeger S."/>
            <person name="Haesaert G."/>
            <person name="Waalwijk C."/>
            <person name="Van Der Lee T."/>
        </authorList>
    </citation>
    <scope>NUCLEOTIDE SEQUENCE [LARGE SCALE GENOMIC DNA]</scope>
    <source>
        <strain evidence="7 8">2516</strain>
    </source>
</reference>
<proteinExistence type="predicted"/>
<dbReference type="Gene3D" id="3.40.50.2000">
    <property type="entry name" value="Glycogen Phosphorylase B"/>
    <property type="match status" value="2"/>
</dbReference>
<dbReference type="PANTHER" id="PTHR48050">
    <property type="entry name" value="STEROL 3-BETA-GLUCOSYLTRANSFERASE"/>
    <property type="match status" value="1"/>
</dbReference>
<sequence>MDDRKRDTIRYELAGDETPYLSPATPAPPYHDLRHAASTGDLPNAVEMPAEPVFTNSSSSTFAKFVGSHVKTGDDARVDIDCDSKLVRTFSRLCQLPAERHDPAASPAPSYTEAECGNQSWAIKLNIVIQVVGSRGDVQPFIALGNELQRYGHRVRLATHDVFENFVRESNLEFYPIGGSPAELMSYMVKNPGLIPSMNSLAAGEIQKKRWMVQEMLEKFWHSCIRPDTLTGLPFVADAIIANPPSFAHVHCAQALGIPVHLMFTMPWSSTRAFPHPLANLKNVGSDPRVENYISYSIVEWLTWQGLGDLINKWRRSIDLEEVAMFDGPMITQTLRIPFTYCWSPALVPKPDDWASHIDVCGFFFRDTPKFSPPQDLVEFLRAGPPPVYIGFGSIVLDNPKKTIRIILDAVQSTGVRAIISKGWSDLVGSANENVYWIGDCPHEWLFQQVAAVVHHGGAGTTACGLRNGKPTTIIPFFGDQPFWGEMVAKAGAGPFPIPHKELSVDNLSEAIRYCLLDKAAAAARLIAKKMESEVGVRAAVQSFHKHLPLERMRCDLIPNEPAVWSYSKSKRPIKLSKMATEIILSKRPGDSKYMKAYQSNPIYIETTRWDPISGGASAVMATVTDMATSITGIVTKPVDEYRDEQHRRELELKQVRNYNKATDGTQSLASRSSGDTLRPSSERSHSLAGRMAGASAKSIGMIGPTALKGMVVDIPLALTEGLRSVPQHYGGGVRDHGPVTDTKSGMIVAVVLVPPLLSSHSSPVILSRSPSIAWAPTPTSTLSLTTNSHPSIDYTPNGTLELTHLRLLHHWTTSTSMEICKCPKTLWIWQEAFPQMGFQYPFVLHALLGLSALHLAYEYPSDRKEYWLDGMYHHGEALTGFQRQISNITAENSEALFTWSICNVLYVFAMSNPLQGPVDGLPTLSTSAYNEKVLGAEWILMVRGMNALLEPTHNHIRFGKMKNIMSLGNWDEIDPGYDSQSSEDDHFCNVRDTWRDSDSSQVYEEALHILRRCRLYTQQFDNIDPKTRDNWGYNKEWSGPLMFIHFTPDSYFTLLKQRQPPALMLFALFGVLLHGVNGYWFMKGWGKAIVEVVADILGTYWKKWLSWPLEVVHNESHGEDFSNT</sequence>
<dbReference type="PANTHER" id="PTHR48050:SF27">
    <property type="entry name" value="GLUCOSYLTRANSFERASE, PUTATIVE (AFU_ORTHOLOGUE AFUA_7G04880)-RELATED"/>
    <property type="match status" value="1"/>
</dbReference>
<gene>
    <name evidence="7" type="ORF">FPOA_06796</name>
</gene>
<evidence type="ECO:0000256" key="1">
    <source>
        <dbReference type="ARBA" id="ARBA00022679"/>
    </source>
</evidence>
<dbReference type="STRING" id="36050.A0A1B8AJF5"/>
<evidence type="ECO:0000313" key="7">
    <source>
        <dbReference type="EMBL" id="OBS20426.1"/>
    </source>
</evidence>
<dbReference type="Pfam" id="PF03033">
    <property type="entry name" value="Glyco_transf_28"/>
    <property type="match status" value="1"/>
</dbReference>
<keyword evidence="1" id="KW-0808">Transferase</keyword>
<feature type="transmembrane region" description="Helical" evidence="4">
    <location>
        <begin position="1063"/>
        <end position="1083"/>
    </location>
</feature>
<dbReference type="GO" id="GO:0016906">
    <property type="term" value="F:sterol 3-beta-glucosyltransferase activity"/>
    <property type="evidence" value="ECO:0007669"/>
    <property type="project" value="UniProtKB-ARBA"/>
</dbReference>
<protein>
    <submittedName>
        <fullName evidence="7">Uncharacterized protein</fullName>
    </submittedName>
</protein>
<dbReference type="Pfam" id="PF11951">
    <property type="entry name" value="Fungal_trans_2"/>
    <property type="match status" value="1"/>
</dbReference>
<keyword evidence="8" id="KW-1185">Reference proteome</keyword>
<comment type="caution">
    <text evidence="7">The sequence shown here is derived from an EMBL/GenBank/DDBJ whole genome shotgun (WGS) entry which is preliminary data.</text>
</comment>
<dbReference type="InterPro" id="IPR021858">
    <property type="entry name" value="Fun_TF"/>
</dbReference>
<dbReference type="GO" id="GO:0005975">
    <property type="term" value="P:carbohydrate metabolic process"/>
    <property type="evidence" value="ECO:0007669"/>
    <property type="project" value="InterPro"/>
</dbReference>
<evidence type="ECO:0000259" key="5">
    <source>
        <dbReference type="Pfam" id="PF03033"/>
    </source>
</evidence>
<feature type="domain" description="Erythromycin biosynthesis protein CIII-like C-terminal" evidence="6">
    <location>
        <begin position="422"/>
        <end position="531"/>
    </location>
</feature>
<evidence type="ECO:0000313" key="8">
    <source>
        <dbReference type="Proteomes" id="UP000091967"/>
    </source>
</evidence>
<dbReference type="FunFam" id="3.40.50.2000:FF:000009">
    <property type="entry name" value="Sterol 3-beta-glucosyltransferase UGT80A2"/>
    <property type="match status" value="1"/>
</dbReference>
<name>A0A1B8AJF5_FUSPO</name>
<feature type="compositionally biased region" description="Polar residues" evidence="3">
    <location>
        <begin position="657"/>
        <end position="680"/>
    </location>
</feature>
<dbReference type="SUPFAM" id="SSF53756">
    <property type="entry name" value="UDP-Glycosyltransferase/glycogen phosphorylase"/>
    <property type="match status" value="1"/>
</dbReference>
<keyword evidence="4" id="KW-1133">Transmembrane helix</keyword>